<evidence type="ECO:0000313" key="2">
    <source>
        <dbReference type="Ensembl" id="ENSSSUP00005013917.1"/>
    </source>
</evidence>
<dbReference type="AlphaFoldDB" id="A0A673TKU9"/>
<feature type="compositionally biased region" description="Low complexity" evidence="1">
    <location>
        <begin position="135"/>
        <end position="151"/>
    </location>
</feature>
<reference evidence="2 3" key="1">
    <citation type="submission" date="2019-05" db="EMBL/GenBank/DDBJ databases">
        <title>A Chromosome-scale Meerkat (S. suricatta) Genome Assembly.</title>
        <authorList>
            <person name="Dudchenko O."/>
            <person name="Lieberman Aiden E."/>
            <person name="Tung J."/>
            <person name="Barreiro L.B."/>
            <person name="Clutton-Brock T.H."/>
        </authorList>
    </citation>
    <scope>NUCLEOTIDE SEQUENCE [LARGE SCALE GENOMIC DNA]</scope>
</reference>
<accession>A0A673TKU9</accession>
<reference evidence="2" key="3">
    <citation type="submission" date="2025-09" db="UniProtKB">
        <authorList>
            <consortium name="Ensembl"/>
        </authorList>
    </citation>
    <scope>IDENTIFICATION</scope>
</reference>
<dbReference type="Proteomes" id="UP000472268">
    <property type="component" value="Chromosome 13"/>
</dbReference>
<proteinExistence type="predicted"/>
<evidence type="ECO:0000256" key="1">
    <source>
        <dbReference type="SAM" id="MobiDB-lite"/>
    </source>
</evidence>
<keyword evidence="3" id="KW-1185">Reference proteome</keyword>
<protein>
    <submittedName>
        <fullName evidence="2">Uncharacterized protein</fullName>
    </submittedName>
</protein>
<feature type="compositionally biased region" description="Basic residues" evidence="1">
    <location>
        <begin position="152"/>
        <end position="161"/>
    </location>
</feature>
<feature type="compositionally biased region" description="Basic and acidic residues" evidence="1">
    <location>
        <begin position="77"/>
        <end position="88"/>
    </location>
</feature>
<name>A0A673TKU9_SURSU</name>
<dbReference type="Ensembl" id="ENSSSUT00005015897.1">
    <property type="protein sequence ID" value="ENSSSUP00005013917.1"/>
    <property type="gene ID" value="ENSSSUG00005008931.1"/>
</dbReference>
<sequence>MKEVKEQCEERIEEVTKKGNEAVASRDLNEKKDQAQQLQGPGPQEADLPQAEVPQVKGNVPSNGEPQTPAPSSEVALDLKRQGEREETNEIQVASEEALRRRPRTTGLRADEAPGKQRRSGTPRGRQRPCWGAQRIRTPRTPSRTSWSSPTGRRRSRTPTRKVREPLWCPKTPFHHLPLTLEGPLGSFLNGSLPSVSSHSFIGCLTKWEARGKSRVGEEIHWESAGASQWKARVGARRLVDVAHAGPRAWLASLQPCMVWCRHWWPGSRGRGDCSGGLVPLWASERSDT</sequence>
<feature type="compositionally biased region" description="Basic residues" evidence="1">
    <location>
        <begin position="116"/>
        <end position="127"/>
    </location>
</feature>
<reference evidence="2" key="2">
    <citation type="submission" date="2025-08" db="UniProtKB">
        <authorList>
            <consortium name="Ensembl"/>
        </authorList>
    </citation>
    <scope>IDENTIFICATION</scope>
</reference>
<evidence type="ECO:0000313" key="3">
    <source>
        <dbReference type="Proteomes" id="UP000472268"/>
    </source>
</evidence>
<feature type="region of interest" description="Disordered" evidence="1">
    <location>
        <begin position="16"/>
        <end position="162"/>
    </location>
</feature>
<organism evidence="2 3">
    <name type="scientific">Suricata suricatta</name>
    <name type="common">Meerkat</name>
    <dbReference type="NCBI Taxonomy" id="37032"/>
    <lineage>
        <taxon>Eukaryota</taxon>
        <taxon>Metazoa</taxon>
        <taxon>Chordata</taxon>
        <taxon>Craniata</taxon>
        <taxon>Vertebrata</taxon>
        <taxon>Euteleostomi</taxon>
        <taxon>Mammalia</taxon>
        <taxon>Eutheria</taxon>
        <taxon>Laurasiatheria</taxon>
        <taxon>Carnivora</taxon>
        <taxon>Feliformia</taxon>
        <taxon>Herpestidae</taxon>
        <taxon>Suricata</taxon>
    </lineage>
</organism>